<comment type="similarity">
    <text evidence="1">Belongs to the UPF0319 family.</text>
</comment>
<accession>A0A9X3HSH5</accession>
<evidence type="ECO:0000313" key="5">
    <source>
        <dbReference type="Proteomes" id="UP001155586"/>
    </source>
</evidence>
<reference evidence="4" key="1">
    <citation type="submission" date="2022-02" db="EMBL/GenBank/DDBJ databases">
        <title>Vibrio sp. nov., a new bacterium isolated from Bohai sea, China.</title>
        <authorList>
            <person name="Yuan Y."/>
        </authorList>
    </citation>
    <scope>NUCLEOTIDE SEQUENCE</scope>
    <source>
        <strain evidence="4">DBSS07</strain>
    </source>
</reference>
<dbReference type="PANTHER" id="PTHR38108">
    <property type="entry name" value="UPF0319 PROTEIN YCCT"/>
    <property type="match status" value="1"/>
</dbReference>
<evidence type="ECO:0000256" key="1">
    <source>
        <dbReference type="ARBA" id="ARBA00008490"/>
    </source>
</evidence>
<keyword evidence="2 3" id="KW-0732">Signal</keyword>
<proteinExistence type="inferred from homology"/>
<dbReference type="PANTHER" id="PTHR38108:SF1">
    <property type="entry name" value="UPF0319 PROTEIN YCCT"/>
    <property type="match status" value="1"/>
</dbReference>
<evidence type="ECO:0000256" key="3">
    <source>
        <dbReference type="SAM" id="SignalP"/>
    </source>
</evidence>
<evidence type="ECO:0000256" key="2">
    <source>
        <dbReference type="ARBA" id="ARBA00022729"/>
    </source>
</evidence>
<dbReference type="Proteomes" id="UP001155586">
    <property type="component" value="Unassembled WGS sequence"/>
</dbReference>
<organism evidence="4 5">
    <name type="scientific">Vibrio paucivorans</name>
    <dbReference type="NCBI Taxonomy" id="2829489"/>
    <lineage>
        <taxon>Bacteria</taxon>
        <taxon>Pseudomonadati</taxon>
        <taxon>Pseudomonadota</taxon>
        <taxon>Gammaproteobacteria</taxon>
        <taxon>Vibrionales</taxon>
        <taxon>Vibrionaceae</taxon>
        <taxon>Vibrio</taxon>
    </lineage>
</organism>
<evidence type="ECO:0000313" key="4">
    <source>
        <dbReference type="EMBL" id="MCW8334824.1"/>
    </source>
</evidence>
<protein>
    <submittedName>
        <fullName evidence="4">DUF2057 domain-containing protein</fullName>
    </submittedName>
</protein>
<dbReference type="RefSeq" id="WP_265688159.1">
    <property type="nucleotide sequence ID" value="NZ_JAKRRX010000076.1"/>
</dbReference>
<dbReference type="EMBL" id="JAKRRX010000076">
    <property type="protein sequence ID" value="MCW8334824.1"/>
    <property type="molecule type" value="Genomic_DNA"/>
</dbReference>
<dbReference type="Pfam" id="PF09829">
    <property type="entry name" value="DUF2057"/>
    <property type="match status" value="1"/>
</dbReference>
<comment type="caution">
    <text evidence="4">The sequence shown here is derived from an EMBL/GenBank/DDBJ whole genome shotgun (WGS) entry which is preliminary data.</text>
</comment>
<keyword evidence="5" id="KW-1185">Reference proteome</keyword>
<dbReference type="AlphaFoldDB" id="A0A9X3HSH5"/>
<sequence>MKLIKILSLSTMMVAFSINASTLVPAKGVSVLYINGQEAESKIGKNNIDPGMNQVIVRMDKDLGRGSSSSVYTSEPFVLTFDVSGEEIKLNHPVARSKAEAEKAFRSNNPEWRLSQDGNALAYDLDKLSGKKGLLPFMGMDGIVEDYNSERGITFVDGKLVTATTASAAVVATSASAEKEVTQTSATQVEKNGVEQPKAVEPQTVEQLKAWYKKATKAEQKEFRKWMIDQE</sequence>
<dbReference type="InterPro" id="IPR018635">
    <property type="entry name" value="UPF0319"/>
</dbReference>
<name>A0A9X3HSH5_9VIBR</name>
<feature type="signal peptide" evidence="3">
    <location>
        <begin position="1"/>
        <end position="20"/>
    </location>
</feature>
<feature type="chain" id="PRO_5040813240" evidence="3">
    <location>
        <begin position="21"/>
        <end position="231"/>
    </location>
</feature>
<gene>
    <name evidence="4" type="ORF">MD483_13440</name>
</gene>